<reference evidence="2" key="1">
    <citation type="submission" date="2023-07" db="EMBL/GenBank/DDBJ databases">
        <title>Chromosome-level genome assembly of Artemia franciscana.</title>
        <authorList>
            <person name="Jo E."/>
        </authorList>
    </citation>
    <scope>NUCLEOTIDE SEQUENCE</scope>
    <source>
        <tissue evidence="2">Whole body</tissue>
    </source>
</reference>
<keyword evidence="3" id="KW-1185">Reference proteome</keyword>
<organism evidence="2 3">
    <name type="scientific">Artemia franciscana</name>
    <name type="common">Brine shrimp</name>
    <name type="synonym">Artemia sanfranciscana</name>
    <dbReference type="NCBI Taxonomy" id="6661"/>
    <lineage>
        <taxon>Eukaryota</taxon>
        <taxon>Metazoa</taxon>
        <taxon>Ecdysozoa</taxon>
        <taxon>Arthropoda</taxon>
        <taxon>Crustacea</taxon>
        <taxon>Branchiopoda</taxon>
        <taxon>Anostraca</taxon>
        <taxon>Artemiidae</taxon>
        <taxon>Artemia</taxon>
    </lineage>
</organism>
<protein>
    <submittedName>
        <fullName evidence="2">Uncharacterized protein</fullName>
    </submittedName>
</protein>
<evidence type="ECO:0000256" key="1">
    <source>
        <dbReference type="SAM" id="MobiDB-lite"/>
    </source>
</evidence>
<feature type="region of interest" description="Disordered" evidence="1">
    <location>
        <begin position="1"/>
        <end position="23"/>
    </location>
</feature>
<gene>
    <name evidence="2" type="ORF">QYM36_013570</name>
</gene>
<comment type="caution">
    <text evidence="2">The sequence shown here is derived from an EMBL/GenBank/DDBJ whole genome shotgun (WGS) entry which is preliminary data.</text>
</comment>
<dbReference type="Proteomes" id="UP001187531">
    <property type="component" value="Unassembled WGS sequence"/>
</dbReference>
<dbReference type="EMBL" id="JAVRJZ010000017">
    <property type="protein sequence ID" value="KAK2709933.1"/>
    <property type="molecule type" value="Genomic_DNA"/>
</dbReference>
<dbReference type="AlphaFoldDB" id="A0AA88KWH4"/>
<sequence>MDPSSAVLPGDIRPFPKAGPRKFRGGVRAQGCCQVLTDTSKKKRIEEKAVGQINKKNQTASKVKKPAKKVSAKKFGRKLKYSTISLSDTSSEEYLMKPWRIRLMKWRYRVGTLSLSWEIKNMERNFTV</sequence>
<proteinExistence type="predicted"/>
<accession>A0AA88KWH4</accession>
<evidence type="ECO:0000313" key="3">
    <source>
        <dbReference type="Proteomes" id="UP001187531"/>
    </source>
</evidence>
<evidence type="ECO:0000313" key="2">
    <source>
        <dbReference type="EMBL" id="KAK2709933.1"/>
    </source>
</evidence>
<name>A0AA88KWH4_ARTSF</name>